<dbReference type="Pfam" id="PF11374">
    <property type="entry name" value="DUF3176"/>
    <property type="match status" value="1"/>
</dbReference>
<keyword evidence="4" id="KW-1185">Reference proteome</keyword>
<gene>
    <name evidence="3" type="ORF">Z519_08758</name>
</gene>
<dbReference type="EMBL" id="KN846992">
    <property type="protein sequence ID" value="KIW90975.1"/>
    <property type="molecule type" value="Genomic_DNA"/>
</dbReference>
<dbReference type="RefSeq" id="XP_016617644.1">
    <property type="nucleotide sequence ID" value="XM_016766486.1"/>
</dbReference>
<feature type="compositionally biased region" description="Low complexity" evidence="1">
    <location>
        <begin position="78"/>
        <end position="97"/>
    </location>
</feature>
<dbReference type="HOGENOM" id="CLU_015092_4_1_1"/>
<reference evidence="3" key="1">
    <citation type="submission" date="2015-01" db="EMBL/GenBank/DDBJ databases">
        <title>The Genome Sequence of Cladophialophora bantiana CBS 173.52.</title>
        <authorList>
            <consortium name="The Broad Institute Genomics Platform"/>
            <person name="Cuomo C."/>
            <person name="de Hoog S."/>
            <person name="Gorbushina A."/>
            <person name="Stielow B."/>
            <person name="Teixiera M."/>
            <person name="Abouelleil A."/>
            <person name="Chapman S.B."/>
            <person name="Priest M."/>
            <person name="Young S.K."/>
            <person name="Wortman J."/>
            <person name="Nusbaum C."/>
            <person name="Birren B."/>
        </authorList>
    </citation>
    <scope>NUCLEOTIDE SEQUENCE [LARGE SCALE GENOMIC DNA]</scope>
    <source>
        <strain evidence="3">CBS 173.52</strain>
    </source>
</reference>
<dbReference type="VEuPathDB" id="FungiDB:Z519_08758"/>
<feature type="transmembrane region" description="Helical" evidence="2">
    <location>
        <begin position="142"/>
        <end position="164"/>
    </location>
</feature>
<feature type="compositionally biased region" description="Pro residues" evidence="1">
    <location>
        <begin position="22"/>
        <end position="32"/>
    </location>
</feature>
<dbReference type="AlphaFoldDB" id="A0A0D2HJQ9"/>
<accession>A0A0D2HJQ9</accession>
<dbReference type="OrthoDB" id="5376804at2759"/>
<keyword evidence="2" id="KW-0812">Transmembrane</keyword>
<feature type="compositionally biased region" description="Polar residues" evidence="1">
    <location>
        <begin position="1"/>
        <end position="13"/>
    </location>
</feature>
<proteinExistence type="predicted"/>
<dbReference type="Proteomes" id="UP000053789">
    <property type="component" value="Unassembled WGS sequence"/>
</dbReference>
<keyword evidence="2" id="KW-0472">Membrane</keyword>
<feature type="compositionally biased region" description="Polar residues" evidence="1">
    <location>
        <begin position="61"/>
        <end position="77"/>
    </location>
</feature>
<sequence length="672" mass="73785">MAATPRSSYNTFPASGGASRPPRLPQSPPPLSTPRVVSCQTRPITITTRTTSRPVSAPVSPLTTELPSTAGTEPLTTPRQNPARQPPAACARSASAPQRPPLRQTTIEPLNIQAVGPKPNVPPPPALLKHRLRRFISQWNDWWILEIAAGVLSIVCLITIIILLDHFDGKPLSRWHSRITPNAMVSVLATVSKSSVLLPVAECISQLTWLQFQGPRSLQLIQEIDEASRGALGSFQILFSTEAIAAWFGATITLVALAFEPFVQQVLLLQTRQVLLNATNTQVPVSSTFNTGKTFPASFPVNYYPLGDEAHALDSSIRAAGFNGIYNGAIEPPYDCGSSSCHFGSFASLGICSSCTNVSDSLRDNCTTTIGGRCESWEYTTPANISIRARYDSGQFTRNIFATLFNSSATKWNELSMPSLAQFSTIKFNLTTDSSGLYTLVPILAYDCSLRLCIKTWAGATFENSSFTMEPPEEINFQKVMASGPFSILELDPTVNATRFGTYKINTYDWQMMASFLAATFSYQGSDVLSDTDNQGVPIMLYYARDLPAMIQNLANSLTNMIRTSPDSTLVAGDAFRNEVFIKIHWPWISLPVIVVFSSNFLLVIMIVQSHRKRAPIWKSSVLALLFHGLKPGTINTVDEHISSLWDMELLAERKKVRFDGSTPEELIFVPS</sequence>
<name>A0A0D2HJQ9_CLAB1</name>
<evidence type="ECO:0000313" key="3">
    <source>
        <dbReference type="EMBL" id="KIW90975.1"/>
    </source>
</evidence>
<feature type="transmembrane region" description="Helical" evidence="2">
    <location>
        <begin position="586"/>
        <end position="608"/>
    </location>
</feature>
<dbReference type="PANTHER" id="PTHR35394:SF5">
    <property type="entry name" value="DUF3176 DOMAIN-CONTAINING PROTEIN"/>
    <property type="match status" value="1"/>
</dbReference>
<organism evidence="3 4">
    <name type="scientific">Cladophialophora bantiana (strain ATCC 10958 / CBS 173.52 / CDC B-1940 / NIH 8579)</name>
    <name type="common">Xylohypha bantiana</name>
    <dbReference type="NCBI Taxonomy" id="1442370"/>
    <lineage>
        <taxon>Eukaryota</taxon>
        <taxon>Fungi</taxon>
        <taxon>Dikarya</taxon>
        <taxon>Ascomycota</taxon>
        <taxon>Pezizomycotina</taxon>
        <taxon>Eurotiomycetes</taxon>
        <taxon>Chaetothyriomycetidae</taxon>
        <taxon>Chaetothyriales</taxon>
        <taxon>Herpotrichiellaceae</taxon>
        <taxon>Cladophialophora</taxon>
    </lineage>
</organism>
<dbReference type="InterPro" id="IPR021514">
    <property type="entry name" value="DUF3176"/>
</dbReference>
<dbReference type="PANTHER" id="PTHR35394">
    <property type="entry name" value="DUF3176 DOMAIN-CONTAINING PROTEIN"/>
    <property type="match status" value="1"/>
</dbReference>
<feature type="region of interest" description="Disordered" evidence="1">
    <location>
        <begin position="1"/>
        <end position="102"/>
    </location>
</feature>
<dbReference type="GeneID" id="27701686"/>
<keyword evidence="2" id="KW-1133">Transmembrane helix</keyword>
<evidence type="ECO:0000313" key="4">
    <source>
        <dbReference type="Proteomes" id="UP000053789"/>
    </source>
</evidence>
<evidence type="ECO:0000256" key="1">
    <source>
        <dbReference type="SAM" id="MobiDB-lite"/>
    </source>
</evidence>
<evidence type="ECO:0000256" key="2">
    <source>
        <dbReference type="SAM" id="Phobius"/>
    </source>
</evidence>
<protein>
    <submittedName>
        <fullName evidence="3">Uncharacterized protein</fullName>
    </submittedName>
</protein>
<feature type="compositionally biased region" description="Low complexity" evidence="1">
    <location>
        <begin position="41"/>
        <end position="54"/>
    </location>
</feature>